<dbReference type="AlphaFoldDB" id="F8A495"/>
<dbReference type="GO" id="GO:0046872">
    <property type="term" value="F:metal ion binding"/>
    <property type="evidence" value="ECO:0007669"/>
    <property type="project" value="InterPro"/>
</dbReference>
<organism evidence="2 3">
    <name type="scientific">Cellulomonas gilvus (strain ATCC 13127 / NRRL B-14078)</name>
    <name type="common">Cellvibrio gilvus</name>
    <dbReference type="NCBI Taxonomy" id="593907"/>
    <lineage>
        <taxon>Bacteria</taxon>
        <taxon>Bacillati</taxon>
        <taxon>Actinomycetota</taxon>
        <taxon>Actinomycetes</taxon>
        <taxon>Micrococcales</taxon>
        <taxon>Cellulomonadaceae</taxon>
        <taxon>Cellulomonas</taxon>
    </lineage>
</organism>
<dbReference type="InterPro" id="IPR034660">
    <property type="entry name" value="DinB/YfiT-like"/>
</dbReference>
<evidence type="ECO:0000313" key="3">
    <source>
        <dbReference type="Proteomes" id="UP000000485"/>
    </source>
</evidence>
<dbReference type="SUPFAM" id="SSF109854">
    <property type="entry name" value="DinB/YfiT-like putative metalloenzymes"/>
    <property type="match status" value="1"/>
</dbReference>
<gene>
    <name evidence="2" type="ordered locus">Celgi_1482</name>
</gene>
<accession>F8A495</accession>
<dbReference type="Pfam" id="PF11716">
    <property type="entry name" value="MDMPI_N"/>
    <property type="match status" value="1"/>
</dbReference>
<dbReference type="EMBL" id="CP002665">
    <property type="protein sequence ID" value="AEI12001.1"/>
    <property type="molecule type" value="Genomic_DNA"/>
</dbReference>
<dbReference type="HOGENOM" id="CLU_088949_0_0_11"/>
<dbReference type="RefSeq" id="WP_013883520.1">
    <property type="nucleotide sequence ID" value="NC_015671.1"/>
</dbReference>
<dbReference type="InterPro" id="IPR024344">
    <property type="entry name" value="MDMPI_metal-binding"/>
</dbReference>
<sequence>MAQTGLTFEGVLDRDALVPATELLVALVARPEVAAAWDQESACAGTSVGALTWHLVNQPQRVIELIAAHDPADPRLTAPITADEHYARAEWLQQDLDGPANVGVRERGEQQASAGHDEAVAAARAALAALPAALAAAPPALLLPWTGLVLRTDDFLVSRLMEVVVHSDDLAAGVGVPVPEFAAATLRPVLTLLTDLAVRRHGQDALVRALARPERAQGAISAL</sequence>
<protein>
    <recommendedName>
        <fullName evidence="1">Mycothiol-dependent maleylpyruvate isomerase metal-binding domain-containing protein</fullName>
    </recommendedName>
</protein>
<name>F8A495_CELGA</name>
<reference evidence="3" key="1">
    <citation type="submission" date="2011-04" db="EMBL/GenBank/DDBJ databases">
        <title>Complete sequence of Cellvibrio gilvus ATCC 13127.</title>
        <authorList>
            <person name="Lucas S."/>
            <person name="Han J."/>
            <person name="Lapidus A."/>
            <person name="Cheng J.-F."/>
            <person name="Goodwin L."/>
            <person name="Pitluck S."/>
            <person name="Peters L."/>
            <person name="Munk A."/>
            <person name="Detter J.C."/>
            <person name="Han C."/>
            <person name="Tapia R."/>
            <person name="Land M."/>
            <person name="Hauser L."/>
            <person name="Kyrpides N."/>
            <person name="Ivanova N."/>
            <person name="Ovchinnikova G."/>
            <person name="Pagani I."/>
            <person name="Mead D."/>
            <person name="Brumm P."/>
            <person name="Woyke T."/>
        </authorList>
    </citation>
    <scope>NUCLEOTIDE SEQUENCE [LARGE SCALE GENOMIC DNA]</scope>
    <source>
        <strain evidence="3">ATCC 13127 / NRRL B-14078</strain>
    </source>
</reference>
<keyword evidence="3" id="KW-1185">Reference proteome</keyword>
<evidence type="ECO:0000259" key="1">
    <source>
        <dbReference type="Pfam" id="PF11716"/>
    </source>
</evidence>
<dbReference type="eggNOG" id="ENOG50320A4">
    <property type="taxonomic scope" value="Bacteria"/>
</dbReference>
<dbReference type="KEGG" id="cga:Celgi_1482"/>
<dbReference type="Gene3D" id="1.20.120.450">
    <property type="entry name" value="dinb family like domain"/>
    <property type="match status" value="1"/>
</dbReference>
<evidence type="ECO:0000313" key="2">
    <source>
        <dbReference type="EMBL" id="AEI12001.1"/>
    </source>
</evidence>
<dbReference type="STRING" id="593907.Celgi_1482"/>
<feature type="domain" description="Mycothiol-dependent maleylpyruvate isomerase metal-binding" evidence="1">
    <location>
        <begin position="20"/>
        <end position="171"/>
    </location>
</feature>
<dbReference type="Proteomes" id="UP000000485">
    <property type="component" value="Chromosome"/>
</dbReference>
<proteinExistence type="predicted"/>
<dbReference type="OrthoDB" id="3213216at2"/>